<dbReference type="Proteomes" id="UP000886885">
    <property type="component" value="Chromosome 18D"/>
</dbReference>
<dbReference type="GO" id="GO:0016491">
    <property type="term" value="F:oxidoreductase activity"/>
    <property type="evidence" value="ECO:0007669"/>
    <property type="project" value="TreeGrafter"/>
</dbReference>
<dbReference type="PROSITE" id="PS51296">
    <property type="entry name" value="RIESKE"/>
    <property type="match status" value="1"/>
</dbReference>
<dbReference type="AlphaFoldDB" id="A0A8X7XVW9"/>
<gene>
    <name evidence="2" type="ORF">POTOM_056770</name>
</gene>
<dbReference type="Pfam" id="PF00355">
    <property type="entry name" value="Rieske"/>
    <property type="match status" value="1"/>
</dbReference>
<dbReference type="GO" id="GO:0009507">
    <property type="term" value="C:chloroplast"/>
    <property type="evidence" value="ECO:0007669"/>
    <property type="project" value="TreeGrafter"/>
</dbReference>
<dbReference type="EMBL" id="JAAWWB010000036">
    <property type="protein sequence ID" value="KAG6739184.1"/>
    <property type="molecule type" value="Genomic_DNA"/>
</dbReference>
<protein>
    <recommendedName>
        <fullName evidence="1">Rieske domain-containing protein</fullName>
    </recommendedName>
</protein>
<evidence type="ECO:0000313" key="2">
    <source>
        <dbReference type="EMBL" id="KAG6739184.1"/>
    </source>
</evidence>
<organism evidence="2 3">
    <name type="scientific">Populus tomentosa</name>
    <name type="common">Chinese white poplar</name>
    <dbReference type="NCBI Taxonomy" id="118781"/>
    <lineage>
        <taxon>Eukaryota</taxon>
        <taxon>Viridiplantae</taxon>
        <taxon>Streptophyta</taxon>
        <taxon>Embryophyta</taxon>
        <taxon>Tracheophyta</taxon>
        <taxon>Spermatophyta</taxon>
        <taxon>Magnoliopsida</taxon>
        <taxon>eudicotyledons</taxon>
        <taxon>Gunneridae</taxon>
        <taxon>Pentapetalae</taxon>
        <taxon>rosids</taxon>
        <taxon>fabids</taxon>
        <taxon>Malpighiales</taxon>
        <taxon>Salicaceae</taxon>
        <taxon>Saliceae</taxon>
        <taxon>Populus</taxon>
    </lineage>
</organism>
<reference evidence="2" key="1">
    <citation type="journal article" date="2020" name="bioRxiv">
        <title>Hybrid origin of Populus tomentosa Carr. identified through genome sequencing and phylogenomic analysis.</title>
        <authorList>
            <person name="An X."/>
            <person name="Gao K."/>
            <person name="Chen Z."/>
            <person name="Li J."/>
            <person name="Yang X."/>
            <person name="Yang X."/>
            <person name="Zhou J."/>
            <person name="Guo T."/>
            <person name="Zhao T."/>
            <person name="Huang S."/>
            <person name="Miao D."/>
            <person name="Khan W.U."/>
            <person name="Rao P."/>
            <person name="Ye M."/>
            <person name="Lei B."/>
            <person name="Liao W."/>
            <person name="Wang J."/>
            <person name="Ji L."/>
            <person name="Li Y."/>
            <person name="Guo B."/>
            <person name="Mustafa N.S."/>
            <person name="Li S."/>
            <person name="Yun Q."/>
            <person name="Keller S.R."/>
            <person name="Mao J."/>
            <person name="Zhang R."/>
            <person name="Strauss S.H."/>
        </authorList>
    </citation>
    <scope>NUCLEOTIDE SEQUENCE</scope>
    <source>
        <strain evidence="2">GM15</strain>
        <tissue evidence="2">Leaf</tissue>
    </source>
</reference>
<dbReference type="PANTHER" id="PTHR21266:SF29">
    <property type="entry name" value="PROTEIN TIC 55, CHLOROPLASTIC"/>
    <property type="match status" value="1"/>
</dbReference>
<proteinExistence type="predicted"/>
<dbReference type="InterPro" id="IPR017941">
    <property type="entry name" value="Rieske_2Fe-2S"/>
</dbReference>
<sequence length="177" mass="19109">MCVNSLPLLAKLSEGQLIGGRLECLYHGWQFEGEGNCAMIPRLPANAKIPLSACVNLRGEGIPMSCVGIDISENTTKDLLDEENPCLLRDLEEQQGLKSQTGSPNGSFIRGAPGVRARYGIPSSQNQVAEYRKWMDRIGHEMPYHFEHNTISLPELPVVGVHAPAGLIAGASASFPA</sequence>
<dbReference type="OrthoDB" id="426882at2759"/>
<feature type="domain" description="Rieske" evidence="1">
    <location>
        <begin position="8"/>
        <end position="63"/>
    </location>
</feature>
<keyword evidence="3" id="KW-1185">Reference proteome</keyword>
<name>A0A8X7XVW9_POPTO</name>
<dbReference type="InterPro" id="IPR050584">
    <property type="entry name" value="Cholesterol_7-desaturase"/>
</dbReference>
<evidence type="ECO:0000313" key="3">
    <source>
        <dbReference type="Proteomes" id="UP000886885"/>
    </source>
</evidence>
<comment type="caution">
    <text evidence="2">The sequence shown here is derived from an EMBL/GenBank/DDBJ whole genome shotgun (WGS) entry which is preliminary data.</text>
</comment>
<accession>A0A8X7XVW9</accession>
<dbReference type="PANTHER" id="PTHR21266">
    <property type="entry name" value="IRON-SULFUR DOMAIN CONTAINING PROTEIN"/>
    <property type="match status" value="1"/>
</dbReference>
<evidence type="ECO:0000259" key="1">
    <source>
        <dbReference type="PROSITE" id="PS51296"/>
    </source>
</evidence>
<dbReference type="GO" id="GO:0051537">
    <property type="term" value="F:2 iron, 2 sulfur cluster binding"/>
    <property type="evidence" value="ECO:0007669"/>
    <property type="project" value="InterPro"/>
</dbReference>
<dbReference type="GO" id="GO:0045036">
    <property type="term" value="P:protein targeting to chloroplast"/>
    <property type="evidence" value="ECO:0007669"/>
    <property type="project" value="TreeGrafter"/>
</dbReference>